<dbReference type="PANTHER" id="PTHR43280">
    <property type="entry name" value="ARAC-FAMILY TRANSCRIPTIONAL REGULATOR"/>
    <property type="match status" value="1"/>
</dbReference>
<keyword evidence="4" id="KW-1133">Transmembrane helix</keyword>
<keyword evidence="4" id="KW-0472">Membrane</keyword>
<dbReference type="Gene3D" id="1.10.10.60">
    <property type="entry name" value="Homeodomain-like"/>
    <property type="match status" value="2"/>
</dbReference>
<accession>A0A428NAD8</accession>
<proteinExistence type="predicted"/>
<dbReference type="AlphaFoldDB" id="A0A428NAD8"/>
<dbReference type="EMBL" id="RBVX01000001">
    <property type="protein sequence ID" value="RSL35343.1"/>
    <property type="molecule type" value="Genomic_DNA"/>
</dbReference>
<evidence type="ECO:0000256" key="1">
    <source>
        <dbReference type="ARBA" id="ARBA00023015"/>
    </source>
</evidence>
<keyword evidence="1" id="KW-0805">Transcription regulation</keyword>
<dbReference type="RefSeq" id="WP_125553872.1">
    <property type="nucleotide sequence ID" value="NZ_RBVX01000001.1"/>
</dbReference>
<dbReference type="PANTHER" id="PTHR43280:SF10">
    <property type="entry name" value="REGULATORY PROTEIN POCR"/>
    <property type="match status" value="1"/>
</dbReference>
<dbReference type="PROSITE" id="PS01124">
    <property type="entry name" value="HTH_ARAC_FAMILY_2"/>
    <property type="match status" value="1"/>
</dbReference>
<evidence type="ECO:0000256" key="3">
    <source>
        <dbReference type="ARBA" id="ARBA00023163"/>
    </source>
</evidence>
<protein>
    <submittedName>
        <fullName evidence="6">AraC family transcriptional regulator</fullName>
    </submittedName>
</protein>
<evidence type="ECO:0000256" key="4">
    <source>
        <dbReference type="SAM" id="Phobius"/>
    </source>
</evidence>
<dbReference type="GO" id="GO:0003700">
    <property type="term" value="F:DNA-binding transcription factor activity"/>
    <property type="evidence" value="ECO:0007669"/>
    <property type="project" value="InterPro"/>
</dbReference>
<gene>
    <name evidence="6" type="ORF">D7Z54_01915</name>
</gene>
<feature type="transmembrane region" description="Helical" evidence="4">
    <location>
        <begin position="6"/>
        <end position="31"/>
    </location>
</feature>
<evidence type="ECO:0000313" key="7">
    <source>
        <dbReference type="Proteomes" id="UP000275076"/>
    </source>
</evidence>
<feature type="domain" description="HTH araC/xylS-type" evidence="5">
    <location>
        <begin position="659"/>
        <end position="757"/>
    </location>
</feature>
<organism evidence="6 7">
    <name type="scientific">Salibacterium salarium</name>
    <dbReference type="NCBI Taxonomy" id="284579"/>
    <lineage>
        <taxon>Bacteria</taxon>
        <taxon>Bacillati</taxon>
        <taxon>Bacillota</taxon>
        <taxon>Bacilli</taxon>
        <taxon>Bacillales</taxon>
        <taxon>Bacillaceae</taxon>
    </lineage>
</organism>
<keyword evidence="2" id="KW-0238">DNA-binding</keyword>
<keyword evidence="4" id="KW-0812">Transmembrane</keyword>
<sequence length="762" mass="89421">MRGRSLLTKLIIFGCIISIVPVLFVGIFSYVQSSKQMQEKVNNEKMQMTRQINANVEQVLLMIDHSMDNAIDNSLMDKAIRSPMLGEDFIIYREFTESIRKLHSYKTKVEEIIVLNFTEDWIINNKGVHQLSNHPNEEKYLSYLDLEYNSSWELLEQENFSEALSYSGCKNSISLIKKIPAKRSPKDGIALAKIPTCSLVEMTNMDDLTDEVMIVDEEYRIMVHSNPSMIGKSLDETGHVENLDGFSEEHGQFNTRSMEEPHTVTYYTSEFNNWTYLSFHSIDKMTEESKSIGWITFLIISFIIILCLTCVFIVSRKLYFPVNKLVTSIEDNWPKQSSKKKNELQLIEEHITDMYSSQSSLEQKLHDHTQQLQSLFINRLFLGNYKMSEINDKLEYFNLSHLIEKWDQMMVLTLQIDTLKNQPRDVELLFFAVHNILDDSISKENKLPSVWIDQTLVTLVGFSEKKNIQQEVYNITESIQDNIQQTLKVSISIGISLPFTEIKKASRGYLEGIEVLKHRIKLGKGVIIHYNSIHSEKHSIMFNYPERTEKELFDAIKMAEEVKAMDLLQKWVEKAFKNPQSPREYQISMMRLLNNLLIVKQENGISFQQMDLFNASVYEEVLTLQTKDEVENWFKERLVHPLIKVFRARKESQFQNLSEKIIDIIHKNYETDVSLEDCASKLHYNANYLSNVFKQETKYTFSEYLVMYRFSQAKKWLLETDMTIKEIAEKLRYKNSQNFIRSFKKQEDMTPGRYRQKYRDVS</sequence>
<evidence type="ECO:0000259" key="5">
    <source>
        <dbReference type="PROSITE" id="PS01124"/>
    </source>
</evidence>
<dbReference type="InterPro" id="IPR009057">
    <property type="entry name" value="Homeodomain-like_sf"/>
</dbReference>
<keyword evidence="7" id="KW-1185">Reference proteome</keyword>
<dbReference type="Proteomes" id="UP000275076">
    <property type="component" value="Unassembled WGS sequence"/>
</dbReference>
<dbReference type="InterPro" id="IPR018060">
    <property type="entry name" value="HTH_AraC"/>
</dbReference>
<dbReference type="Pfam" id="PF12833">
    <property type="entry name" value="HTH_18"/>
    <property type="match status" value="1"/>
</dbReference>
<evidence type="ECO:0000313" key="6">
    <source>
        <dbReference type="EMBL" id="RSL35343.1"/>
    </source>
</evidence>
<comment type="caution">
    <text evidence="6">The sequence shown here is derived from an EMBL/GenBank/DDBJ whole genome shotgun (WGS) entry which is preliminary data.</text>
</comment>
<name>A0A428NAD8_9BACI</name>
<dbReference type="OrthoDB" id="1975037at2"/>
<evidence type="ECO:0000256" key="2">
    <source>
        <dbReference type="ARBA" id="ARBA00023125"/>
    </source>
</evidence>
<feature type="transmembrane region" description="Helical" evidence="4">
    <location>
        <begin position="292"/>
        <end position="314"/>
    </location>
</feature>
<dbReference type="SUPFAM" id="SSF46689">
    <property type="entry name" value="Homeodomain-like"/>
    <property type="match status" value="2"/>
</dbReference>
<dbReference type="GO" id="GO:0043565">
    <property type="term" value="F:sequence-specific DNA binding"/>
    <property type="evidence" value="ECO:0007669"/>
    <property type="project" value="InterPro"/>
</dbReference>
<dbReference type="SMART" id="SM00342">
    <property type="entry name" value="HTH_ARAC"/>
    <property type="match status" value="1"/>
</dbReference>
<keyword evidence="3" id="KW-0804">Transcription</keyword>
<reference evidence="6 7" key="1">
    <citation type="submission" date="2018-10" db="EMBL/GenBank/DDBJ databases">
        <title>Draft genome sequence of Bacillus salarius IM0101, isolated from a hypersaline soil in Inner Mongolia, China.</title>
        <authorList>
            <person name="Yamprayoonswat W."/>
            <person name="Boonvisut S."/>
            <person name="Jumpathong W."/>
            <person name="Sittihan S."/>
            <person name="Ruangsuj P."/>
            <person name="Wanthongcharoen S."/>
            <person name="Thongpramul N."/>
            <person name="Pimmason S."/>
            <person name="Yu B."/>
            <person name="Yasawong M."/>
        </authorList>
    </citation>
    <scope>NUCLEOTIDE SEQUENCE [LARGE SCALE GENOMIC DNA]</scope>
    <source>
        <strain evidence="6 7">IM0101</strain>
    </source>
</reference>